<evidence type="ECO:0000313" key="1">
    <source>
        <dbReference type="EMBL" id="SPS06988.1"/>
    </source>
</evidence>
<dbReference type="EMBL" id="LS423452">
    <property type="protein sequence ID" value="SPS06988.1"/>
    <property type="molecule type" value="Genomic_DNA"/>
</dbReference>
<dbReference type="AlphaFoldDB" id="A0A2X0QZU2"/>
<gene>
    <name evidence="1" type="ORF">NITFAB_2586</name>
</gene>
<name>A0A2X0QZU2_9PROT</name>
<sequence length="133" mass="14636">MAVQRVDVFLGDRIDLQHNLALTIPVAPNSVRKARDGRLISFHRGAKRGALVQLPQVDDDVTRRRGIDAENDALISLSIEWNAAFKRRGDLNVKGPRRHLLGEAIFTDQVPNAALFKPHLPEAGQGTCTVLLG</sequence>
<proteinExistence type="predicted"/>
<protein>
    <submittedName>
        <fullName evidence="1">Uncharacterized protein</fullName>
    </submittedName>
</protein>
<organism evidence="1">
    <name type="scientific">Candidatus Nitrotoga fabula</name>
    <dbReference type="NCBI Taxonomy" id="2182327"/>
    <lineage>
        <taxon>Bacteria</taxon>
        <taxon>Pseudomonadati</taxon>
        <taxon>Pseudomonadota</taxon>
        <taxon>Betaproteobacteria</taxon>
        <taxon>Nitrosomonadales</taxon>
        <taxon>Gallionellaceae</taxon>
        <taxon>Candidatus Nitrotoga</taxon>
    </lineage>
</organism>
<accession>A0A2X0QZU2</accession>
<reference evidence="1" key="1">
    <citation type="submission" date="2018-05" db="EMBL/GenBank/DDBJ databases">
        <authorList>
            <person name="Lanie J.A."/>
            <person name="Ng W.-L."/>
            <person name="Kazmierczak K.M."/>
            <person name="Andrzejewski T.M."/>
            <person name="Davidsen T.M."/>
            <person name="Wayne K.J."/>
            <person name="Tettelin H."/>
            <person name="Glass J.I."/>
            <person name="Rusch D."/>
            <person name="Podicherti R."/>
            <person name="Tsui H.-C.T."/>
            <person name="Winkler M.E."/>
        </authorList>
    </citation>
    <scope>NUCLEOTIDE SEQUENCE</scope>
    <source>
        <strain evidence="1">KNB</strain>
    </source>
</reference>